<dbReference type="SMART" id="SM00086">
    <property type="entry name" value="PAC"/>
    <property type="match status" value="1"/>
</dbReference>
<evidence type="ECO:0000256" key="2">
    <source>
        <dbReference type="ARBA" id="ARBA00012438"/>
    </source>
</evidence>
<evidence type="ECO:0000256" key="1">
    <source>
        <dbReference type="ARBA" id="ARBA00000085"/>
    </source>
</evidence>
<dbReference type="SMART" id="SM00388">
    <property type="entry name" value="HisKA"/>
    <property type="match status" value="1"/>
</dbReference>
<evidence type="ECO:0000313" key="13">
    <source>
        <dbReference type="EMBL" id="GBG29136.1"/>
    </source>
</evidence>
<comment type="catalytic activity">
    <reaction evidence="1">
        <text>ATP + protein L-histidine = ADP + protein N-phospho-L-histidine.</text>
        <dbReference type="EC" id="2.7.13.3"/>
    </reaction>
</comment>
<evidence type="ECO:0000256" key="7">
    <source>
        <dbReference type="SAM" id="Coils"/>
    </source>
</evidence>
<evidence type="ECO:0000313" key="14">
    <source>
        <dbReference type="Proteomes" id="UP000241890"/>
    </source>
</evidence>
<keyword evidence="14" id="KW-1185">Reference proteome</keyword>
<dbReference type="PRINTS" id="PR00344">
    <property type="entry name" value="BCTRLSENSOR"/>
</dbReference>
<dbReference type="SMART" id="SM00387">
    <property type="entry name" value="HATPase_c"/>
    <property type="match status" value="1"/>
</dbReference>
<evidence type="ECO:0000259" key="11">
    <source>
        <dbReference type="PROSITE" id="PS50112"/>
    </source>
</evidence>
<dbReference type="InterPro" id="IPR013655">
    <property type="entry name" value="PAS_fold_3"/>
</dbReference>
<dbReference type="InterPro" id="IPR004358">
    <property type="entry name" value="Sig_transdc_His_kin-like_C"/>
</dbReference>
<feature type="compositionally biased region" description="Low complexity" evidence="8">
    <location>
        <begin position="650"/>
        <end position="662"/>
    </location>
</feature>
<dbReference type="Pfam" id="PF08447">
    <property type="entry name" value="PAS_3"/>
    <property type="match status" value="1"/>
</dbReference>
<dbReference type="Pfam" id="PF00072">
    <property type="entry name" value="Response_reg"/>
    <property type="match status" value="1"/>
</dbReference>
<dbReference type="CDD" id="cd00130">
    <property type="entry name" value="PAS"/>
    <property type="match status" value="2"/>
</dbReference>
<feature type="modified residue" description="4-aspartylphosphate" evidence="6">
    <location>
        <position position="775"/>
    </location>
</feature>
<evidence type="ECO:0000259" key="9">
    <source>
        <dbReference type="PROSITE" id="PS50109"/>
    </source>
</evidence>
<dbReference type="AlphaFoldDB" id="A0A2R5GDX3"/>
<dbReference type="CDD" id="cd00082">
    <property type="entry name" value="HisKA"/>
    <property type="match status" value="1"/>
</dbReference>
<dbReference type="InterPro" id="IPR035965">
    <property type="entry name" value="PAS-like_dom_sf"/>
</dbReference>
<evidence type="ECO:0000256" key="6">
    <source>
        <dbReference type="PROSITE-ProRule" id="PRU00169"/>
    </source>
</evidence>
<dbReference type="NCBIfam" id="TIGR00229">
    <property type="entry name" value="sensory_box"/>
    <property type="match status" value="2"/>
</dbReference>
<reference evidence="13 14" key="1">
    <citation type="submission" date="2017-12" db="EMBL/GenBank/DDBJ databases">
        <title>Sequencing, de novo assembly and annotation of complete genome of a new Thraustochytrid species, strain FCC1311.</title>
        <authorList>
            <person name="Sedici K."/>
            <person name="Godart F."/>
            <person name="Aiese Cigliano R."/>
            <person name="Sanseverino W."/>
            <person name="Barakat M."/>
            <person name="Ortet P."/>
            <person name="Marechal E."/>
            <person name="Cagnac O."/>
            <person name="Amato A."/>
        </authorList>
    </citation>
    <scope>NUCLEOTIDE SEQUENCE [LARGE SCALE GENOMIC DNA]</scope>
</reference>
<feature type="domain" description="Histidine kinase" evidence="9">
    <location>
        <begin position="412"/>
        <end position="642"/>
    </location>
</feature>
<name>A0A2R5GDX3_9STRA</name>
<dbReference type="PROSITE" id="PS50112">
    <property type="entry name" value="PAS"/>
    <property type="match status" value="1"/>
</dbReference>
<keyword evidence="3 6" id="KW-0597">Phosphoprotein</keyword>
<evidence type="ECO:0000259" key="12">
    <source>
        <dbReference type="PROSITE" id="PS50113"/>
    </source>
</evidence>
<dbReference type="Pfam" id="PF00989">
    <property type="entry name" value="PAS"/>
    <property type="match status" value="1"/>
</dbReference>
<feature type="region of interest" description="Disordered" evidence="8">
    <location>
        <begin position="646"/>
        <end position="708"/>
    </location>
</feature>
<evidence type="ECO:0000256" key="3">
    <source>
        <dbReference type="ARBA" id="ARBA00022553"/>
    </source>
</evidence>
<dbReference type="PROSITE" id="PS50113">
    <property type="entry name" value="PAC"/>
    <property type="match status" value="1"/>
</dbReference>
<dbReference type="Pfam" id="PF02518">
    <property type="entry name" value="HATPase_c"/>
    <property type="match status" value="1"/>
</dbReference>
<protein>
    <recommendedName>
        <fullName evidence="2">histidine kinase</fullName>
        <ecNumber evidence="2">2.7.13.3</ecNumber>
    </recommendedName>
</protein>
<keyword evidence="7" id="KW-0175">Coiled coil</keyword>
<dbReference type="EC" id="2.7.13.3" evidence="2"/>
<dbReference type="InterPro" id="IPR000700">
    <property type="entry name" value="PAS-assoc_C"/>
</dbReference>
<dbReference type="InterPro" id="IPR003594">
    <property type="entry name" value="HATPase_dom"/>
</dbReference>
<feature type="coiled-coil region" evidence="7">
    <location>
        <begin position="243"/>
        <end position="280"/>
    </location>
</feature>
<dbReference type="PROSITE" id="PS50110">
    <property type="entry name" value="RESPONSE_REGULATORY"/>
    <property type="match status" value="1"/>
</dbReference>
<dbReference type="InterPro" id="IPR005467">
    <property type="entry name" value="His_kinase_dom"/>
</dbReference>
<dbReference type="OrthoDB" id="10266508at2759"/>
<dbReference type="SUPFAM" id="SSF55785">
    <property type="entry name" value="PYP-like sensor domain (PAS domain)"/>
    <property type="match status" value="2"/>
</dbReference>
<dbReference type="InParanoid" id="A0A2R5GDX3"/>
<dbReference type="Gene3D" id="3.40.50.2300">
    <property type="match status" value="1"/>
</dbReference>
<dbReference type="SMART" id="SM00448">
    <property type="entry name" value="REC"/>
    <property type="match status" value="1"/>
</dbReference>
<dbReference type="SUPFAM" id="SSF47384">
    <property type="entry name" value="Homodimeric domain of signal transducing histidine kinase"/>
    <property type="match status" value="1"/>
</dbReference>
<dbReference type="InterPro" id="IPR001610">
    <property type="entry name" value="PAC"/>
</dbReference>
<gene>
    <name evidence="13" type="ORF">FCC1311_053592</name>
</gene>
<keyword evidence="4" id="KW-0808">Transferase</keyword>
<dbReference type="SMART" id="SM00091">
    <property type="entry name" value="PAS"/>
    <property type="match status" value="2"/>
</dbReference>
<dbReference type="InterPro" id="IPR036890">
    <property type="entry name" value="HATPase_C_sf"/>
</dbReference>
<dbReference type="Gene3D" id="3.30.565.10">
    <property type="entry name" value="Histidine kinase-like ATPase, C-terminal domain"/>
    <property type="match status" value="1"/>
</dbReference>
<dbReference type="Proteomes" id="UP000241890">
    <property type="component" value="Unassembled WGS sequence"/>
</dbReference>
<organism evidence="13 14">
    <name type="scientific">Hondaea fermentalgiana</name>
    <dbReference type="NCBI Taxonomy" id="2315210"/>
    <lineage>
        <taxon>Eukaryota</taxon>
        <taxon>Sar</taxon>
        <taxon>Stramenopiles</taxon>
        <taxon>Bigyra</taxon>
        <taxon>Labyrinthulomycetes</taxon>
        <taxon>Thraustochytrida</taxon>
        <taxon>Thraustochytriidae</taxon>
        <taxon>Hondaea</taxon>
    </lineage>
</organism>
<keyword evidence="5" id="KW-0418">Kinase</keyword>
<dbReference type="InterPro" id="IPR036097">
    <property type="entry name" value="HisK_dim/P_sf"/>
</dbReference>
<dbReference type="Pfam" id="PF00512">
    <property type="entry name" value="HisKA"/>
    <property type="match status" value="1"/>
</dbReference>
<dbReference type="GO" id="GO:0006355">
    <property type="term" value="P:regulation of DNA-templated transcription"/>
    <property type="evidence" value="ECO:0007669"/>
    <property type="project" value="InterPro"/>
</dbReference>
<dbReference type="InterPro" id="IPR011006">
    <property type="entry name" value="CheY-like_superfamily"/>
</dbReference>
<dbReference type="InterPro" id="IPR013767">
    <property type="entry name" value="PAS_fold"/>
</dbReference>
<dbReference type="EMBL" id="BEYU01000053">
    <property type="protein sequence ID" value="GBG29136.1"/>
    <property type="molecule type" value="Genomic_DNA"/>
</dbReference>
<dbReference type="SUPFAM" id="SSF55874">
    <property type="entry name" value="ATPase domain of HSP90 chaperone/DNA topoisomerase II/histidine kinase"/>
    <property type="match status" value="1"/>
</dbReference>
<dbReference type="GO" id="GO:0000155">
    <property type="term" value="F:phosphorelay sensor kinase activity"/>
    <property type="evidence" value="ECO:0007669"/>
    <property type="project" value="InterPro"/>
</dbReference>
<dbReference type="InterPro" id="IPR000014">
    <property type="entry name" value="PAS"/>
</dbReference>
<accession>A0A2R5GDX3</accession>
<feature type="domain" description="Response regulatory" evidence="10">
    <location>
        <begin position="718"/>
        <end position="841"/>
    </location>
</feature>
<dbReference type="PROSITE" id="PS50109">
    <property type="entry name" value="HIS_KIN"/>
    <property type="match status" value="1"/>
</dbReference>
<evidence type="ECO:0000259" key="10">
    <source>
        <dbReference type="PROSITE" id="PS50110"/>
    </source>
</evidence>
<feature type="domain" description="PAS" evidence="11">
    <location>
        <begin position="270"/>
        <end position="341"/>
    </location>
</feature>
<dbReference type="InterPro" id="IPR001789">
    <property type="entry name" value="Sig_transdc_resp-reg_receiver"/>
</dbReference>
<comment type="caution">
    <text evidence="13">The sequence shown here is derived from an EMBL/GenBank/DDBJ whole genome shotgun (WGS) entry which is preliminary data.</text>
</comment>
<dbReference type="SUPFAM" id="SSF52172">
    <property type="entry name" value="CheY-like"/>
    <property type="match status" value="1"/>
</dbReference>
<dbReference type="PANTHER" id="PTHR43047">
    <property type="entry name" value="TWO-COMPONENT HISTIDINE PROTEIN KINASE"/>
    <property type="match status" value="1"/>
</dbReference>
<evidence type="ECO:0000256" key="8">
    <source>
        <dbReference type="SAM" id="MobiDB-lite"/>
    </source>
</evidence>
<dbReference type="Gene3D" id="3.30.450.20">
    <property type="entry name" value="PAS domain"/>
    <property type="match status" value="2"/>
</dbReference>
<sequence length="872" mass="96241">MTLPSWLRSIGLVSVDAQGRVVEWTPALAKMINAEARARGDFGPALTRGVPVQEVFGLSSQELKQLEDHADQPLVKKVWQDLKKPLMGLELVGSPFEMAQPTGDDAVGPATLLIEVKDISNRLLAEDRVENILETSFDGFWDWHIKADYEYMSPGFWAHFGYLPEEKEHKPSAWMDMINQEDLAVAISNMNKHFETKGKHPYLQEVRYRHKDGSTVWVRCKGRVVEWAPDGSAVRMVGTHTDVTKLKLRLAEIKEQKEAIERERVKVARLHEELRMLIEDANAPIFGVDRSGKINVWNKNMARILDVPVDKALGTLLADFAFNAEIKEVLREAIDEALSGTGKTNLWVKLASGETKSPVSLLVNTTQRISLEDGSVYGVFCLAQDVTELMEARENAIRERERAGAETALNEFMAHEVRNPLAAALSACSFAREDIVAAAVLPEDASVVNDLDVVRSSLSYIQELLTNVLDLNRHSTEAMTLCPRRTLVRDDVLEPIVTMLSYRNKELDISLECDRDMDVEVDSLRLKQVVMNVATNATKFTSDGFVRVRATSEPSKDDPSDVHLTIVVEDSGRGIPEDKRHKLFHRYCKLSSDMRGSGLGLCLSKTIIEQMGGTIELDPSYVSGYKPHRPGCRFVIKVCLRAGGRPGTPSLASASSAASSAAPREESEEVKSEDSSGKNISETPRQPAKRARQAEVPHPTTAPHSAADCPSAIPAAVRALVVDDDLVVRMTVRRQLERLAMGWSFAEAVNGEEALRKVGAVKNDPSMQYDIIVIDHFMPLTGGIMNGAETIAKLREVDPNVVIVGMSGNDQKSEHIRNGAQCFWPKPLPPGNRLRRDLAEAFAKSGYAIKVAEKAAAKAAASKRRKVAAASP</sequence>
<dbReference type="InterPro" id="IPR003661">
    <property type="entry name" value="HisK_dim/P_dom"/>
</dbReference>
<feature type="domain" description="PAC" evidence="12">
    <location>
        <begin position="202"/>
        <end position="255"/>
    </location>
</feature>
<evidence type="ECO:0000256" key="5">
    <source>
        <dbReference type="ARBA" id="ARBA00022777"/>
    </source>
</evidence>
<evidence type="ECO:0000256" key="4">
    <source>
        <dbReference type="ARBA" id="ARBA00022679"/>
    </source>
</evidence>
<feature type="compositionally biased region" description="Basic and acidic residues" evidence="8">
    <location>
        <begin position="663"/>
        <end position="676"/>
    </location>
</feature>
<proteinExistence type="predicted"/>
<dbReference type="CDD" id="cd00156">
    <property type="entry name" value="REC"/>
    <property type="match status" value="1"/>
</dbReference>
<dbReference type="Gene3D" id="1.10.287.130">
    <property type="match status" value="1"/>
</dbReference>